<dbReference type="EMBL" id="UYSL01025311">
    <property type="protein sequence ID" value="VDL84333.1"/>
    <property type="molecule type" value="Genomic_DNA"/>
</dbReference>
<evidence type="ECO:0000313" key="5">
    <source>
        <dbReference type="WBParaSite" id="NBR_0002059501-mRNA-1"/>
    </source>
</evidence>
<dbReference type="SMART" id="SM00584">
    <property type="entry name" value="TLDc"/>
    <property type="match status" value="1"/>
</dbReference>
<evidence type="ECO:0000256" key="1">
    <source>
        <dbReference type="SAM" id="MobiDB-lite"/>
    </source>
</evidence>
<protein>
    <submittedName>
        <fullName evidence="5">TLDc domain-containing protein</fullName>
    </submittedName>
</protein>
<feature type="domain" description="TLDc" evidence="2">
    <location>
        <begin position="144"/>
        <end position="289"/>
    </location>
</feature>
<dbReference type="InterPro" id="IPR006571">
    <property type="entry name" value="TLDc_dom"/>
</dbReference>
<dbReference type="Proteomes" id="UP000271162">
    <property type="component" value="Unassembled WGS sequence"/>
</dbReference>
<dbReference type="Pfam" id="PF07534">
    <property type="entry name" value="TLD"/>
    <property type="match status" value="1"/>
</dbReference>
<feature type="compositionally biased region" description="Basic and acidic residues" evidence="1">
    <location>
        <begin position="1"/>
        <end position="10"/>
    </location>
</feature>
<dbReference type="WBParaSite" id="NBR_0002059501-mRNA-1">
    <property type="protein sequence ID" value="NBR_0002059501-mRNA-1"/>
    <property type="gene ID" value="NBR_0002059501"/>
</dbReference>
<evidence type="ECO:0000313" key="3">
    <source>
        <dbReference type="EMBL" id="VDL84333.1"/>
    </source>
</evidence>
<keyword evidence="4" id="KW-1185">Reference proteome</keyword>
<name>A0A0N4YTM3_NIPBR</name>
<reference evidence="3 4" key="2">
    <citation type="submission" date="2018-11" db="EMBL/GenBank/DDBJ databases">
        <authorList>
            <consortium name="Pathogen Informatics"/>
        </authorList>
    </citation>
    <scope>NUCLEOTIDE SEQUENCE [LARGE SCALE GENOMIC DNA]</scope>
</reference>
<accession>A0A0N4YTM3</accession>
<evidence type="ECO:0000313" key="4">
    <source>
        <dbReference type="Proteomes" id="UP000271162"/>
    </source>
</evidence>
<organism evidence="5">
    <name type="scientific">Nippostrongylus brasiliensis</name>
    <name type="common">Rat hookworm</name>
    <dbReference type="NCBI Taxonomy" id="27835"/>
    <lineage>
        <taxon>Eukaryota</taxon>
        <taxon>Metazoa</taxon>
        <taxon>Ecdysozoa</taxon>
        <taxon>Nematoda</taxon>
        <taxon>Chromadorea</taxon>
        <taxon>Rhabditida</taxon>
        <taxon>Rhabditina</taxon>
        <taxon>Rhabditomorpha</taxon>
        <taxon>Strongyloidea</taxon>
        <taxon>Heligmosomidae</taxon>
        <taxon>Nippostrongylus</taxon>
    </lineage>
</organism>
<sequence length="292" mass="32425">MGNFDTKCKDASTSSSSSSSAPARVDKRAEQAFVKLTGNSSNHLTFGMLKEVFSEGIAESLWKHLSDSKPFEDKVGLSEFSRYAPSLWGTSTDIYIRTGAGAVSGDEKFIGSLVHDMCKHGTTLEHVVEWKNSICPSLCNSLRDLVLSNSTEYSSGILTPMQMWSWTPLYSSGVHGISVNRFENNVFDYRGPTVSIFHLTDKRLFVIATEDVWRHSASRFGGPGARLMQISPELNVFYGSNSIYCNFKIRSAAFGLSFTDKMKIDKDMGNVAAVEVNLQHYDLKLHALQCFH</sequence>
<gene>
    <name evidence="3" type="ORF">NBR_LOCUS20596</name>
</gene>
<dbReference type="AlphaFoldDB" id="A0A0N4YTM3"/>
<feature type="region of interest" description="Disordered" evidence="1">
    <location>
        <begin position="1"/>
        <end position="24"/>
    </location>
</feature>
<evidence type="ECO:0000259" key="2">
    <source>
        <dbReference type="SMART" id="SM00584"/>
    </source>
</evidence>
<proteinExistence type="predicted"/>
<dbReference type="OMA" id="AGLEWME"/>
<reference evidence="5" key="1">
    <citation type="submission" date="2017-02" db="UniProtKB">
        <authorList>
            <consortium name="WormBaseParasite"/>
        </authorList>
    </citation>
    <scope>IDENTIFICATION</scope>
</reference>